<dbReference type="PROSITE" id="PS51257">
    <property type="entry name" value="PROKAR_LIPOPROTEIN"/>
    <property type="match status" value="1"/>
</dbReference>
<dbReference type="InterPro" id="IPR038670">
    <property type="entry name" value="HslJ-like_sf"/>
</dbReference>
<evidence type="ECO:0000256" key="1">
    <source>
        <dbReference type="SAM" id="SignalP"/>
    </source>
</evidence>
<protein>
    <submittedName>
        <fullName evidence="3">META domain-containing protein</fullName>
    </submittedName>
</protein>
<evidence type="ECO:0000259" key="2">
    <source>
        <dbReference type="Pfam" id="PF03724"/>
    </source>
</evidence>
<dbReference type="RefSeq" id="WP_222508468.1">
    <property type="nucleotide sequence ID" value="NZ_JAHVJA010000004.1"/>
</dbReference>
<keyword evidence="4" id="KW-1185">Reference proteome</keyword>
<sequence length="156" mass="16990">MTGLRPVRTVIFAAIAVGCAGLALCSFASDSGTRQNGGIPMASNTAADLDGAWIVQKVKDIDLTPFEDLRFDFDDGTLYGSSPCRSFTTTFGPDIENLMLSPLQFGGGLCDEDTMISERNFFQQISLVNRMEITESGVLVMYNFEQPLLWAKKLTG</sequence>
<reference evidence="3 4" key="1">
    <citation type="submission" date="2021-06" db="EMBL/GenBank/DDBJ databases">
        <title>50 bacteria genomes isolated from Dapeng, Shenzhen, China.</title>
        <authorList>
            <person name="Zheng W."/>
            <person name="Yu S."/>
            <person name="Huang Y."/>
        </authorList>
    </citation>
    <scope>NUCLEOTIDE SEQUENCE [LARGE SCALE GENOMIC DNA]</scope>
    <source>
        <strain evidence="3 4">DP1N14-2</strain>
    </source>
</reference>
<keyword evidence="1" id="KW-0732">Signal</keyword>
<feature type="signal peptide" evidence="1">
    <location>
        <begin position="1"/>
        <end position="28"/>
    </location>
</feature>
<dbReference type="Gene3D" id="2.40.128.270">
    <property type="match status" value="1"/>
</dbReference>
<name>A0ABS7NFZ8_9RHOB</name>
<evidence type="ECO:0000313" key="3">
    <source>
        <dbReference type="EMBL" id="MBY6140130.1"/>
    </source>
</evidence>
<dbReference type="InterPro" id="IPR005184">
    <property type="entry name" value="DUF306_Meta_HslJ"/>
</dbReference>
<organism evidence="3 4">
    <name type="scientific">Leisingera daeponensis</name>
    <dbReference type="NCBI Taxonomy" id="405746"/>
    <lineage>
        <taxon>Bacteria</taxon>
        <taxon>Pseudomonadati</taxon>
        <taxon>Pseudomonadota</taxon>
        <taxon>Alphaproteobacteria</taxon>
        <taxon>Rhodobacterales</taxon>
        <taxon>Roseobacteraceae</taxon>
        <taxon>Leisingera</taxon>
    </lineage>
</organism>
<dbReference type="EMBL" id="JAHVJA010000004">
    <property type="protein sequence ID" value="MBY6140130.1"/>
    <property type="molecule type" value="Genomic_DNA"/>
</dbReference>
<comment type="caution">
    <text evidence="3">The sequence shown here is derived from an EMBL/GenBank/DDBJ whole genome shotgun (WGS) entry which is preliminary data.</text>
</comment>
<dbReference type="Pfam" id="PF03724">
    <property type="entry name" value="META"/>
    <property type="match status" value="1"/>
</dbReference>
<evidence type="ECO:0000313" key="4">
    <source>
        <dbReference type="Proteomes" id="UP000766629"/>
    </source>
</evidence>
<gene>
    <name evidence="3" type="ORF">KUV26_11845</name>
</gene>
<accession>A0ABS7NFZ8</accession>
<feature type="domain" description="DUF306" evidence="2">
    <location>
        <begin position="49"/>
        <end position="143"/>
    </location>
</feature>
<proteinExistence type="predicted"/>
<dbReference type="Proteomes" id="UP000766629">
    <property type="component" value="Unassembled WGS sequence"/>
</dbReference>
<feature type="chain" id="PRO_5046276128" evidence="1">
    <location>
        <begin position="29"/>
        <end position="156"/>
    </location>
</feature>